<reference evidence="7 8" key="1">
    <citation type="submission" date="2016-10" db="EMBL/GenBank/DDBJ databases">
        <authorList>
            <person name="Varghese N."/>
            <person name="Submissions S."/>
        </authorList>
    </citation>
    <scope>NUCLEOTIDE SEQUENCE [LARGE SCALE GENOMIC DNA]</scope>
    <source>
        <strain evidence="7 8">LMG 22274</strain>
    </source>
</reference>
<dbReference type="InterPro" id="IPR000847">
    <property type="entry name" value="LysR_HTH_N"/>
</dbReference>
<dbReference type="Pfam" id="PF03466">
    <property type="entry name" value="LysR_substrate"/>
    <property type="match status" value="1"/>
</dbReference>
<keyword evidence="3" id="KW-0238">DNA-binding</keyword>
<dbReference type="Proteomes" id="UP000183529">
    <property type="component" value="Unassembled WGS sequence"/>
</dbReference>
<dbReference type="CDD" id="cd08421">
    <property type="entry name" value="PBP2_LTTR_like_1"/>
    <property type="match status" value="1"/>
</dbReference>
<dbReference type="InterPro" id="IPR036390">
    <property type="entry name" value="WH_DNA-bd_sf"/>
</dbReference>
<organism evidence="7 8">
    <name type="scientific">Paraburkholderia tropica</name>
    <dbReference type="NCBI Taxonomy" id="92647"/>
    <lineage>
        <taxon>Bacteria</taxon>
        <taxon>Pseudomonadati</taxon>
        <taxon>Pseudomonadota</taxon>
        <taxon>Betaproteobacteria</taxon>
        <taxon>Burkholderiales</taxon>
        <taxon>Burkholderiaceae</taxon>
        <taxon>Paraburkholderia</taxon>
    </lineage>
</organism>
<dbReference type="GO" id="GO:0003677">
    <property type="term" value="F:DNA binding"/>
    <property type="evidence" value="ECO:0007669"/>
    <property type="project" value="UniProtKB-KW"/>
</dbReference>
<dbReference type="GO" id="GO:0003700">
    <property type="term" value="F:DNA-binding transcription factor activity"/>
    <property type="evidence" value="ECO:0007669"/>
    <property type="project" value="InterPro"/>
</dbReference>
<dbReference type="Pfam" id="PF00126">
    <property type="entry name" value="HTH_1"/>
    <property type="match status" value="1"/>
</dbReference>
<evidence type="ECO:0000313" key="8">
    <source>
        <dbReference type="Proteomes" id="UP000183529"/>
    </source>
</evidence>
<evidence type="ECO:0000259" key="5">
    <source>
        <dbReference type="PROSITE" id="PS50931"/>
    </source>
</evidence>
<evidence type="ECO:0000313" key="7">
    <source>
        <dbReference type="EMBL" id="SEK09085.1"/>
    </source>
</evidence>
<protein>
    <submittedName>
        <fullName evidence="6">LysR family transcriptional regulator</fullName>
    </submittedName>
    <submittedName>
        <fullName evidence="7">Transcriptional regulator, LysR family</fullName>
    </submittedName>
</protein>
<dbReference type="InterPro" id="IPR050950">
    <property type="entry name" value="HTH-type_LysR_regulators"/>
</dbReference>
<evidence type="ECO:0000256" key="1">
    <source>
        <dbReference type="ARBA" id="ARBA00009437"/>
    </source>
</evidence>
<accession>A0A1A5XA37</accession>
<feature type="domain" description="HTH lysR-type" evidence="5">
    <location>
        <begin position="3"/>
        <end position="60"/>
    </location>
</feature>
<dbReference type="GO" id="GO:0005829">
    <property type="term" value="C:cytosol"/>
    <property type="evidence" value="ECO:0007669"/>
    <property type="project" value="TreeGrafter"/>
</dbReference>
<keyword evidence="2" id="KW-0805">Transcription regulation</keyword>
<dbReference type="SUPFAM" id="SSF53850">
    <property type="entry name" value="Periplasmic binding protein-like II"/>
    <property type="match status" value="1"/>
</dbReference>
<evidence type="ECO:0000256" key="2">
    <source>
        <dbReference type="ARBA" id="ARBA00023015"/>
    </source>
</evidence>
<proteinExistence type="inferred from homology"/>
<dbReference type="InterPro" id="IPR036388">
    <property type="entry name" value="WH-like_DNA-bd_sf"/>
</dbReference>
<sequence>MHFDLVDLKLFTHVAEASSLTRGAERAHLSLPAASTRIKNLEEQVGVKLLSRTSQGVTLTAPGETLLAHARRVLKQLEQLSGDLQEYSQGVKGHVRVFANTTAMSEFLPAVLRTYLINHPDVYVDIHERLSPDIVRAVQDGTIDIGIVAGEIRTEGLQAMPYRRDRLVLVTALSHPLAQASETAFASTLDYDFVGPPDESAIFAFLKRASSDLQRTIRWRIQVGNFEAACRMIEANIGIGVLPEGSARRHAQTMALKIVPLTDEWAVRKLQICVNDRDALPLFARKLVDLLVADGIGRLE</sequence>
<dbReference type="RefSeq" id="WP_065061151.1">
    <property type="nucleotide sequence ID" value="NZ_CADFGN010000003.1"/>
</dbReference>
<name>A0A1A5XA37_9BURK</name>
<comment type="caution">
    <text evidence="7">The sequence shown here is derived from an EMBL/GenBank/DDBJ whole genome shotgun (WGS) entry which is preliminary data.</text>
</comment>
<evidence type="ECO:0000313" key="6">
    <source>
        <dbReference type="EMBL" id="PXX07575.1"/>
    </source>
</evidence>
<evidence type="ECO:0000256" key="3">
    <source>
        <dbReference type="ARBA" id="ARBA00023125"/>
    </source>
</evidence>
<keyword evidence="4" id="KW-0804">Transcription</keyword>
<dbReference type="OrthoDB" id="9785974at2"/>
<evidence type="ECO:0000256" key="4">
    <source>
        <dbReference type="ARBA" id="ARBA00023163"/>
    </source>
</evidence>
<dbReference type="SUPFAM" id="SSF46785">
    <property type="entry name" value="Winged helix' DNA-binding domain"/>
    <property type="match status" value="1"/>
</dbReference>
<dbReference type="InterPro" id="IPR005119">
    <property type="entry name" value="LysR_subst-bd"/>
</dbReference>
<dbReference type="PANTHER" id="PTHR30419:SF2">
    <property type="entry name" value="LYSR FAMILY TRANSCRIPTIONAL REGULATOR"/>
    <property type="match status" value="1"/>
</dbReference>
<dbReference type="GeneID" id="61302679"/>
<dbReference type="Proteomes" id="UP000247515">
    <property type="component" value="Unassembled WGS sequence"/>
</dbReference>
<evidence type="ECO:0000313" key="9">
    <source>
        <dbReference type="Proteomes" id="UP000247515"/>
    </source>
</evidence>
<dbReference type="EMBL" id="QJJV01000029">
    <property type="protein sequence ID" value="PXX07575.1"/>
    <property type="molecule type" value="Genomic_DNA"/>
</dbReference>
<keyword evidence="9" id="KW-1185">Reference proteome</keyword>
<dbReference type="EMBL" id="FNZM01000017">
    <property type="protein sequence ID" value="SEK09085.1"/>
    <property type="molecule type" value="Genomic_DNA"/>
</dbReference>
<dbReference type="PROSITE" id="PS50931">
    <property type="entry name" value="HTH_LYSR"/>
    <property type="match status" value="1"/>
</dbReference>
<gene>
    <name evidence="6" type="ORF">C7400_12929</name>
    <name evidence="7" type="ORF">SAMN05216550_117103</name>
</gene>
<dbReference type="FunFam" id="1.10.10.10:FF:000001">
    <property type="entry name" value="LysR family transcriptional regulator"/>
    <property type="match status" value="1"/>
</dbReference>
<dbReference type="AlphaFoldDB" id="A0A1A5XA37"/>
<reference evidence="6 9" key="2">
    <citation type="submission" date="2018-05" db="EMBL/GenBank/DDBJ databases">
        <title>Genomic Encyclopedia of Type Strains, Phase IV (KMG-V): Genome sequencing to study the core and pangenomes of soil and plant-associated prokaryotes.</title>
        <authorList>
            <person name="Whitman W."/>
        </authorList>
    </citation>
    <scope>NUCLEOTIDE SEQUENCE [LARGE SCALE GENOMIC DNA]</scope>
    <source>
        <strain evidence="6 9">SIr-6563</strain>
    </source>
</reference>
<dbReference type="Gene3D" id="1.10.10.10">
    <property type="entry name" value="Winged helix-like DNA-binding domain superfamily/Winged helix DNA-binding domain"/>
    <property type="match status" value="1"/>
</dbReference>
<comment type="similarity">
    <text evidence="1">Belongs to the LysR transcriptional regulatory family.</text>
</comment>
<dbReference type="PANTHER" id="PTHR30419">
    <property type="entry name" value="HTH-TYPE TRANSCRIPTIONAL REGULATOR YBHD"/>
    <property type="match status" value="1"/>
</dbReference>
<dbReference type="Gene3D" id="3.40.190.290">
    <property type="match status" value="1"/>
</dbReference>